<keyword evidence="3" id="KW-1185">Reference proteome</keyword>
<sequence length="135" mass="15223">MTAEKFDVYSHVTNQIIAQIEAGTPPWRKPWTGGGGGVSLPERFNGEAYRGINILMLWATAMAKDYSSARWMTFNQAKQLGGHVRKGEKSATVVKYGTVEREDENGEERQIPYAKAYRVFNADQMVVSQFEMGKR</sequence>
<organism evidence="2 3">
    <name type="scientific">Mesobacterium hydrothermale</name>
    <dbReference type="NCBI Taxonomy" id="3111907"/>
    <lineage>
        <taxon>Bacteria</taxon>
        <taxon>Pseudomonadati</taxon>
        <taxon>Pseudomonadota</taxon>
        <taxon>Alphaproteobacteria</taxon>
        <taxon>Rhodobacterales</taxon>
        <taxon>Roseobacteraceae</taxon>
        <taxon>Mesobacterium</taxon>
    </lineage>
</organism>
<dbReference type="Proteomes" id="UP001348149">
    <property type="component" value="Unassembled WGS sequence"/>
</dbReference>
<dbReference type="EMBL" id="JAYLLH010000044">
    <property type="protein sequence ID" value="MEC3863236.1"/>
    <property type="molecule type" value="Genomic_DNA"/>
</dbReference>
<evidence type="ECO:0000259" key="1">
    <source>
        <dbReference type="Pfam" id="PF08401"/>
    </source>
</evidence>
<name>A0ABU6HLP7_9RHOB</name>
<gene>
    <name evidence="2" type="ORF">VK792_18235</name>
</gene>
<reference evidence="2 3" key="1">
    <citation type="submission" date="2024-01" db="EMBL/GenBank/DDBJ databases">
        <title>Mesobacterium rodlantinim sp. nov., isolated from shallow sea hydrothermal systems off Kueishantao Island.</title>
        <authorList>
            <person name="Su Z."/>
            <person name="Tang K."/>
        </authorList>
    </citation>
    <scope>NUCLEOTIDE SEQUENCE [LARGE SCALE GENOMIC DNA]</scope>
    <source>
        <strain evidence="2 3">TK19101</strain>
    </source>
</reference>
<evidence type="ECO:0000313" key="3">
    <source>
        <dbReference type="Proteomes" id="UP001348149"/>
    </source>
</evidence>
<accession>A0ABU6HLP7</accession>
<comment type="caution">
    <text evidence="2">The sequence shown here is derived from an EMBL/GenBank/DDBJ whole genome shotgun (WGS) entry which is preliminary data.</text>
</comment>
<dbReference type="Pfam" id="PF08401">
    <property type="entry name" value="ArdcN"/>
    <property type="match status" value="1"/>
</dbReference>
<dbReference type="RefSeq" id="WP_326299305.1">
    <property type="nucleotide sequence ID" value="NZ_JAYLLH010000044.1"/>
</dbReference>
<dbReference type="InterPro" id="IPR013610">
    <property type="entry name" value="ArdC_N"/>
</dbReference>
<protein>
    <submittedName>
        <fullName evidence="2">ArdC family protein</fullName>
    </submittedName>
</protein>
<feature type="domain" description="N-terminal" evidence="1">
    <location>
        <begin position="7"/>
        <end position="120"/>
    </location>
</feature>
<evidence type="ECO:0000313" key="2">
    <source>
        <dbReference type="EMBL" id="MEC3863236.1"/>
    </source>
</evidence>
<proteinExistence type="predicted"/>